<dbReference type="AlphaFoldDB" id="A0A8J3BVL3"/>
<accession>A0A8J3BVL3</accession>
<protein>
    <submittedName>
        <fullName evidence="2">Uncharacterized protein</fullName>
    </submittedName>
</protein>
<proteinExistence type="predicted"/>
<gene>
    <name evidence="2" type="ORF">GCM10010124_35380</name>
</gene>
<dbReference type="EMBL" id="BMQC01000016">
    <property type="protein sequence ID" value="GGK39648.1"/>
    <property type="molecule type" value="Genomic_DNA"/>
</dbReference>
<feature type="region of interest" description="Disordered" evidence="1">
    <location>
        <begin position="1"/>
        <end position="43"/>
    </location>
</feature>
<organism evidence="2 3">
    <name type="scientific">Pilimelia terevasa</name>
    <dbReference type="NCBI Taxonomy" id="53372"/>
    <lineage>
        <taxon>Bacteria</taxon>
        <taxon>Bacillati</taxon>
        <taxon>Actinomycetota</taxon>
        <taxon>Actinomycetes</taxon>
        <taxon>Micromonosporales</taxon>
        <taxon>Micromonosporaceae</taxon>
        <taxon>Pilimelia</taxon>
    </lineage>
</organism>
<evidence type="ECO:0000313" key="2">
    <source>
        <dbReference type="EMBL" id="GGK39648.1"/>
    </source>
</evidence>
<sequence length="43" mass="4499">MSSSPGAELPAALTNRQDHPVHDNRSSRTVGACGPATSEDYQS</sequence>
<dbReference type="Proteomes" id="UP000662200">
    <property type="component" value="Unassembled WGS sequence"/>
</dbReference>
<reference evidence="2" key="2">
    <citation type="submission" date="2020-09" db="EMBL/GenBank/DDBJ databases">
        <authorList>
            <person name="Sun Q."/>
            <person name="Ohkuma M."/>
        </authorList>
    </citation>
    <scope>NUCLEOTIDE SEQUENCE</scope>
    <source>
        <strain evidence="2">JCM 3091</strain>
    </source>
</reference>
<feature type="compositionally biased region" description="Basic and acidic residues" evidence="1">
    <location>
        <begin position="16"/>
        <end position="26"/>
    </location>
</feature>
<dbReference type="RefSeq" id="WP_268244364.1">
    <property type="nucleotide sequence ID" value="NZ_BMQC01000016.1"/>
</dbReference>
<reference evidence="2" key="1">
    <citation type="journal article" date="2014" name="Int. J. Syst. Evol. Microbiol.">
        <title>Complete genome sequence of Corynebacterium casei LMG S-19264T (=DSM 44701T), isolated from a smear-ripened cheese.</title>
        <authorList>
            <consortium name="US DOE Joint Genome Institute (JGI-PGF)"/>
            <person name="Walter F."/>
            <person name="Albersmeier A."/>
            <person name="Kalinowski J."/>
            <person name="Ruckert C."/>
        </authorList>
    </citation>
    <scope>NUCLEOTIDE SEQUENCE</scope>
    <source>
        <strain evidence="2">JCM 3091</strain>
    </source>
</reference>
<keyword evidence="3" id="KW-1185">Reference proteome</keyword>
<dbReference type="Gene3D" id="4.10.91.20">
    <property type="match status" value="1"/>
</dbReference>
<name>A0A8J3BVL3_9ACTN</name>
<evidence type="ECO:0000313" key="3">
    <source>
        <dbReference type="Proteomes" id="UP000662200"/>
    </source>
</evidence>
<evidence type="ECO:0000256" key="1">
    <source>
        <dbReference type="SAM" id="MobiDB-lite"/>
    </source>
</evidence>
<comment type="caution">
    <text evidence="2">The sequence shown here is derived from an EMBL/GenBank/DDBJ whole genome shotgun (WGS) entry which is preliminary data.</text>
</comment>